<dbReference type="Pfam" id="PF00328">
    <property type="entry name" value="His_Phos_2"/>
    <property type="match status" value="1"/>
</dbReference>
<dbReference type="InterPro" id="IPR000560">
    <property type="entry name" value="His_Pase_clade-2"/>
</dbReference>
<keyword evidence="4" id="KW-0732">Signal</keyword>
<protein>
    <submittedName>
        <fullName evidence="5">Uncharacterized protein</fullName>
    </submittedName>
</protein>
<proteinExistence type="inferred from homology"/>
<evidence type="ECO:0000256" key="1">
    <source>
        <dbReference type="ARBA" id="ARBA00005375"/>
    </source>
</evidence>
<dbReference type="OrthoDB" id="10257284at2759"/>
<name>A0A9W8AYE0_9FUNG</name>
<dbReference type="GO" id="GO:0016791">
    <property type="term" value="F:phosphatase activity"/>
    <property type="evidence" value="ECO:0007669"/>
    <property type="project" value="TreeGrafter"/>
</dbReference>
<evidence type="ECO:0000313" key="6">
    <source>
        <dbReference type="Proteomes" id="UP001150925"/>
    </source>
</evidence>
<keyword evidence="2" id="KW-0378">Hydrolase</keyword>
<reference evidence="5" key="1">
    <citation type="submission" date="2022-07" db="EMBL/GenBank/DDBJ databases">
        <title>Phylogenomic reconstructions and comparative analyses of Kickxellomycotina fungi.</title>
        <authorList>
            <person name="Reynolds N.K."/>
            <person name="Stajich J.E."/>
            <person name="Barry K."/>
            <person name="Grigoriev I.V."/>
            <person name="Crous P."/>
            <person name="Smith M.E."/>
        </authorList>
    </citation>
    <scope>NUCLEOTIDE SEQUENCE</scope>
    <source>
        <strain evidence="5">RSA 1196</strain>
    </source>
</reference>
<dbReference type="SUPFAM" id="SSF53254">
    <property type="entry name" value="Phosphoglycerate mutase-like"/>
    <property type="match status" value="1"/>
</dbReference>
<comment type="similarity">
    <text evidence="1">Belongs to the histidine acid phosphatase family.</text>
</comment>
<evidence type="ECO:0000256" key="4">
    <source>
        <dbReference type="SAM" id="SignalP"/>
    </source>
</evidence>
<evidence type="ECO:0000256" key="2">
    <source>
        <dbReference type="ARBA" id="ARBA00022801"/>
    </source>
</evidence>
<gene>
    <name evidence="5" type="ORF">IWQ62_001421</name>
</gene>
<dbReference type="PANTHER" id="PTHR11567:SF110">
    <property type="entry name" value="2-PHOSPHOXYLOSE PHOSPHATASE 1"/>
    <property type="match status" value="1"/>
</dbReference>
<keyword evidence="6" id="KW-1185">Reference proteome</keyword>
<dbReference type="PANTHER" id="PTHR11567">
    <property type="entry name" value="ACID PHOSPHATASE-RELATED"/>
    <property type="match status" value="1"/>
</dbReference>
<accession>A0A9W8AYE0</accession>
<dbReference type="InterPro" id="IPR029033">
    <property type="entry name" value="His_PPase_superfam"/>
</dbReference>
<dbReference type="InterPro" id="IPR050645">
    <property type="entry name" value="Histidine_acid_phosphatase"/>
</dbReference>
<dbReference type="InterPro" id="IPR033379">
    <property type="entry name" value="Acid_Pase_AS"/>
</dbReference>
<dbReference type="PROSITE" id="PS00616">
    <property type="entry name" value="HIS_ACID_PHOSPHAT_1"/>
    <property type="match status" value="1"/>
</dbReference>
<dbReference type="EMBL" id="JANBPY010000225">
    <property type="protein sequence ID" value="KAJ1968142.1"/>
    <property type="molecule type" value="Genomic_DNA"/>
</dbReference>
<dbReference type="Proteomes" id="UP001150925">
    <property type="component" value="Unassembled WGS sequence"/>
</dbReference>
<dbReference type="Gene3D" id="3.40.50.1240">
    <property type="entry name" value="Phosphoglycerate mutase-like"/>
    <property type="match status" value="1"/>
</dbReference>
<organism evidence="5 6">
    <name type="scientific">Dispira parvispora</name>
    <dbReference type="NCBI Taxonomy" id="1520584"/>
    <lineage>
        <taxon>Eukaryota</taxon>
        <taxon>Fungi</taxon>
        <taxon>Fungi incertae sedis</taxon>
        <taxon>Zoopagomycota</taxon>
        <taxon>Kickxellomycotina</taxon>
        <taxon>Dimargaritomycetes</taxon>
        <taxon>Dimargaritales</taxon>
        <taxon>Dimargaritaceae</taxon>
        <taxon>Dispira</taxon>
    </lineage>
</organism>
<feature type="signal peptide" evidence="4">
    <location>
        <begin position="1"/>
        <end position="25"/>
    </location>
</feature>
<feature type="compositionally biased region" description="Low complexity" evidence="3">
    <location>
        <begin position="407"/>
        <end position="416"/>
    </location>
</feature>
<feature type="chain" id="PRO_5040924044" evidence="4">
    <location>
        <begin position="26"/>
        <end position="513"/>
    </location>
</feature>
<evidence type="ECO:0000313" key="5">
    <source>
        <dbReference type="EMBL" id="KAJ1968142.1"/>
    </source>
</evidence>
<dbReference type="AlphaFoldDB" id="A0A9W8AYE0"/>
<evidence type="ECO:0000256" key="3">
    <source>
        <dbReference type="SAM" id="MobiDB-lite"/>
    </source>
</evidence>
<feature type="region of interest" description="Disordered" evidence="3">
    <location>
        <begin position="394"/>
        <end position="416"/>
    </location>
</feature>
<sequence>MAPSNVRRVATLGLISYALSGFALGDYVSETLTQSGNYNPEFRLSPDYDYCNARTPTVEEYDKPMVDATLKLVQVVTRHGDRVPKNFLPGHREHWDCKFPQKVTYMENHPRSNSGAEEQGRLTSTNLEKSIALQEVMYTPKDSPYPVNFWGSCKPGQLTKKGMEQMLSLGENLRQIYVDKLGFLPQELKPGVTSAASIADNTSPYHYNPGLPIFIRSLNGERVQSSSQFLLTGLYPSNTRDPDMVVKEVVYTEEVESMDSHNIDCPKFKPTLQKLKDNTAWKTKNAQTKPLRERVNRVLKLTDDPRFQDMFTKHRDILMTQKCHGIPFPCDGEDCITEEDVRQIMTQATWEILYLRRDSNHTLYTRLAVGIFLGELAQRWDIHGFTQENTVKDTFNIDGDSERETKPNPSSPSVSSEPIFEIYSTRGSTMLFIAGLLKQKDVQWPSYASQLIFEFWDRNGETFVRVLHDGKPVQSDLCDFNVCPLEKFRNIMADYITYDRSECLEDTVATSNE</sequence>
<comment type="caution">
    <text evidence="5">The sequence shown here is derived from an EMBL/GenBank/DDBJ whole genome shotgun (WGS) entry which is preliminary data.</text>
</comment>